<dbReference type="EMBL" id="FMYM01000018">
    <property type="protein sequence ID" value="SDC78154.1"/>
    <property type="molecule type" value="Genomic_DNA"/>
</dbReference>
<reference evidence="3" key="1">
    <citation type="submission" date="2016-09" db="EMBL/GenBank/DDBJ databases">
        <authorList>
            <person name="Varghese N."/>
            <person name="Submissions S."/>
        </authorList>
    </citation>
    <scope>NUCLEOTIDE SEQUENCE [LARGE SCALE GENOMIC DNA]</scope>
    <source>
        <strain evidence="3">25nlg</strain>
    </source>
</reference>
<proteinExistence type="predicted"/>
<keyword evidence="3" id="KW-1185">Reference proteome</keyword>
<feature type="region of interest" description="Disordered" evidence="1">
    <location>
        <begin position="1"/>
        <end position="22"/>
    </location>
</feature>
<gene>
    <name evidence="2" type="ORF">SAMN05421737_1181</name>
</gene>
<sequence>MNQVLDLQKISGDEGGSKLDQPVVGTNIPTYKRNTFELVFKTTSKRC</sequence>
<name>A0A1G6PF16_9BACI</name>
<dbReference type="RefSeq" id="WP_176763927.1">
    <property type="nucleotide sequence ID" value="NZ_FMYM01000018.1"/>
</dbReference>
<evidence type="ECO:0000313" key="3">
    <source>
        <dbReference type="Proteomes" id="UP000242662"/>
    </source>
</evidence>
<accession>A0A1G6PF16</accession>
<dbReference type="AlphaFoldDB" id="A0A1G6PF16"/>
<protein>
    <submittedName>
        <fullName evidence="2">Uncharacterized protein</fullName>
    </submittedName>
</protein>
<dbReference type="STRING" id="1464122.SAMN05421737_1181"/>
<organism evidence="2 3">
    <name type="scientific">Shouchella lonarensis</name>
    <dbReference type="NCBI Taxonomy" id="1464122"/>
    <lineage>
        <taxon>Bacteria</taxon>
        <taxon>Bacillati</taxon>
        <taxon>Bacillota</taxon>
        <taxon>Bacilli</taxon>
        <taxon>Bacillales</taxon>
        <taxon>Bacillaceae</taxon>
        <taxon>Shouchella</taxon>
    </lineage>
</organism>
<dbReference type="NCBIfam" id="NF038154">
    <property type="entry name" value="lanthi_III_a"/>
    <property type="match status" value="1"/>
</dbReference>
<evidence type="ECO:0000313" key="2">
    <source>
        <dbReference type="EMBL" id="SDC78154.1"/>
    </source>
</evidence>
<evidence type="ECO:0000256" key="1">
    <source>
        <dbReference type="SAM" id="MobiDB-lite"/>
    </source>
</evidence>
<dbReference type="Proteomes" id="UP000242662">
    <property type="component" value="Unassembled WGS sequence"/>
</dbReference>